<sequence length="451" mass="52768">MAVTGFWPVYGNLKATLDYADNPDKTTPKEYLDKDLYSALRYAENDNKTDKQVFVGGINCSKQNAYTEMIAVQLRFGMKGKVVAYHGIQSFKANEVTPEEAFEIGKKTARKMWGDRYQVLVTVHLNTDNLHCHFVVNPCSFKDGSKFKNKIGDHLELRKVSDGGCREHGLSVLENSSFYSKGQKKEYWAHKNGQATHRDMLKKDIDYCLQYSSNGSEFERQLWGLGYSIDWRRLSIKHKGWDRAVRLKSIGITETTLEACFAKNKGKYYFYDEWNTHLPYKAKRTPIIRLMNQLDFTVDHAKDPSKVLVSAVFYIILSLFEIARTVKDFVIADVELRHEVRNVKKYVSEHRFLQAEKLNTVTDIKNYVDTTKAEINEFERIRALTDNKRRRAKTPEEKQQYKDERKAITERITPLRKKLKQAEQIYNKSPRLIDLLDKEYQIERKTYERTK</sequence>
<evidence type="ECO:0000259" key="1">
    <source>
        <dbReference type="Pfam" id="PF03432"/>
    </source>
</evidence>
<organism evidence="2 3">
    <name type="scientific">Ruminococcus bromii</name>
    <dbReference type="NCBI Taxonomy" id="40518"/>
    <lineage>
        <taxon>Bacteria</taxon>
        <taxon>Bacillati</taxon>
        <taxon>Bacillota</taxon>
        <taxon>Clostridia</taxon>
        <taxon>Eubacteriales</taxon>
        <taxon>Oscillospiraceae</taxon>
        <taxon>Ruminococcus</taxon>
    </lineage>
</organism>
<protein>
    <recommendedName>
        <fullName evidence="1">MobA/VirD2-like nuclease domain-containing protein</fullName>
    </recommendedName>
</protein>
<dbReference type="EMBL" id="SNUZ01000007">
    <property type="protein sequence ID" value="MCL3787414.1"/>
    <property type="molecule type" value="Genomic_DNA"/>
</dbReference>
<evidence type="ECO:0000313" key="2">
    <source>
        <dbReference type="EMBL" id="MCL3787414.1"/>
    </source>
</evidence>
<gene>
    <name evidence="2" type="ORF">E2N93_05200</name>
</gene>
<dbReference type="RefSeq" id="WP_249376433.1">
    <property type="nucleotide sequence ID" value="NZ_SNUZ01000007.1"/>
</dbReference>
<keyword evidence="3" id="KW-1185">Reference proteome</keyword>
<accession>A0ABT0NH32</accession>
<evidence type="ECO:0000313" key="3">
    <source>
        <dbReference type="Proteomes" id="UP001056693"/>
    </source>
</evidence>
<proteinExistence type="predicted"/>
<dbReference type="Pfam" id="PF03432">
    <property type="entry name" value="Relaxase"/>
    <property type="match status" value="1"/>
</dbReference>
<reference evidence="2 3" key="1">
    <citation type="submission" date="2019-03" db="EMBL/GenBank/DDBJ databases">
        <authorList>
            <person name="Molinero N."/>
            <person name="Sanchez B."/>
            <person name="Walker A."/>
            <person name="Duncan S."/>
            <person name="Delgado S."/>
            <person name="Margolles A."/>
        </authorList>
    </citation>
    <scope>NUCLEOTIDE SEQUENCE [LARGE SCALE GENOMIC DNA]</scope>
    <source>
        <strain evidence="2 3">IPLA60002</strain>
    </source>
</reference>
<dbReference type="InterPro" id="IPR005094">
    <property type="entry name" value="Endonuclease_MobA/VirD2"/>
</dbReference>
<name>A0ABT0NH32_9FIRM</name>
<feature type="domain" description="MobA/VirD2-like nuclease" evidence="1">
    <location>
        <begin position="42"/>
        <end position="170"/>
    </location>
</feature>
<dbReference type="Proteomes" id="UP001056693">
    <property type="component" value="Unassembled WGS sequence"/>
</dbReference>
<comment type="caution">
    <text evidence="2">The sequence shown here is derived from an EMBL/GenBank/DDBJ whole genome shotgun (WGS) entry which is preliminary data.</text>
</comment>